<dbReference type="GO" id="GO:0010628">
    <property type="term" value="P:positive regulation of gene expression"/>
    <property type="evidence" value="ECO:0007669"/>
    <property type="project" value="TreeGrafter"/>
</dbReference>
<dbReference type="AlphaFoldDB" id="A0A1S3FFA1"/>
<comment type="subcellular location">
    <subcellularLocation>
        <location evidence="1 4">Secreted</location>
    </subcellularLocation>
</comment>
<dbReference type="RefSeq" id="XP_012875161.1">
    <property type="nucleotide sequence ID" value="XM_013019707.1"/>
</dbReference>
<protein>
    <recommendedName>
        <fullName evidence="4">Interleukin-1</fullName>
    </recommendedName>
</protein>
<evidence type="ECO:0000256" key="5">
    <source>
        <dbReference type="SAM" id="MobiDB-lite"/>
    </source>
</evidence>
<dbReference type="GO" id="GO:0005125">
    <property type="term" value="F:cytokine activity"/>
    <property type="evidence" value="ECO:0007669"/>
    <property type="project" value="UniProtKB-UniRule"/>
</dbReference>
<dbReference type="SUPFAM" id="SSF50353">
    <property type="entry name" value="Cytokine"/>
    <property type="match status" value="1"/>
</dbReference>
<dbReference type="GO" id="GO:0005615">
    <property type="term" value="C:extracellular space"/>
    <property type="evidence" value="ECO:0007669"/>
    <property type="project" value="InterPro"/>
</dbReference>
<sequence length="191" mass="21411">MSALEESEVKMDSQDWKEDDSQCRSEGSKLKAKEPEKYSIHDGDHKVFVLDEGTLKAIPMKSYILPEIFFVLASRLESATVEKGNPIFLAVSKGEFCLYCNKDKGKRKPSLQLKKKQLKSLAGQKELAQKPFIFYQAKAGSLYTLESAANPGWFVCTSCNSGEPVGVTNKVGKKEHTEFLFKKVCKPEMSE</sequence>
<dbReference type="OrthoDB" id="9449069at2759"/>
<dbReference type="Gene3D" id="2.80.10.50">
    <property type="match status" value="1"/>
</dbReference>
<gene>
    <name evidence="7" type="primary">LOC105988161</name>
</gene>
<evidence type="ECO:0000256" key="3">
    <source>
        <dbReference type="ARBA" id="ARBA00022525"/>
    </source>
</evidence>
<accession>A0A1S3FFA1</accession>
<dbReference type="KEGG" id="dord:105988161"/>
<keyword evidence="6" id="KW-1185">Reference proteome</keyword>
<reference evidence="7" key="1">
    <citation type="submission" date="2025-08" db="UniProtKB">
        <authorList>
            <consortium name="RefSeq"/>
        </authorList>
    </citation>
    <scope>IDENTIFICATION</scope>
    <source>
        <tissue evidence="7">Kidney</tissue>
    </source>
</reference>
<dbReference type="GO" id="GO:0002437">
    <property type="term" value="P:inflammatory response to antigenic stimulus"/>
    <property type="evidence" value="ECO:0007669"/>
    <property type="project" value="TreeGrafter"/>
</dbReference>
<evidence type="ECO:0000256" key="2">
    <source>
        <dbReference type="ARBA" id="ARBA00010448"/>
    </source>
</evidence>
<dbReference type="GO" id="GO:0005149">
    <property type="term" value="F:interleukin-1 receptor binding"/>
    <property type="evidence" value="ECO:0007669"/>
    <property type="project" value="UniProtKB-UniRule"/>
</dbReference>
<dbReference type="Pfam" id="PF00340">
    <property type="entry name" value="IL1"/>
    <property type="match status" value="1"/>
</dbReference>
<dbReference type="InterPro" id="IPR008996">
    <property type="entry name" value="IL1/FGF"/>
</dbReference>
<dbReference type="SMART" id="SM00125">
    <property type="entry name" value="IL1"/>
    <property type="match status" value="1"/>
</dbReference>
<feature type="region of interest" description="Disordered" evidence="5">
    <location>
        <begin position="1"/>
        <end position="36"/>
    </location>
</feature>
<evidence type="ECO:0000313" key="6">
    <source>
        <dbReference type="Proteomes" id="UP000081671"/>
    </source>
</evidence>
<organism evidence="6 7">
    <name type="scientific">Dipodomys ordii</name>
    <name type="common">Ord's kangaroo rat</name>
    <dbReference type="NCBI Taxonomy" id="10020"/>
    <lineage>
        <taxon>Eukaryota</taxon>
        <taxon>Metazoa</taxon>
        <taxon>Chordata</taxon>
        <taxon>Craniata</taxon>
        <taxon>Vertebrata</taxon>
        <taxon>Euteleostomi</taxon>
        <taxon>Mammalia</taxon>
        <taxon>Eutheria</taxon>
        <taxon>Euarchontoglires</taxon>
        <taxon>Glires</taxon>
        <taxon>Rodentia</taxon>
        <taxon>Castorimorpha</taxon>
        <taxon>Heteromyidae</taxon>
        <taxon>Dipodomyinae</taxon>
        <taxon>Dipodomys</taxon>
    </lineage>
</organism>
<dbReference type="GeneID" id="105988161"/>
<comment type="similarity">
    <text evidence="2 4">Belongs to the IL-1 family.</text>
</comment>
<dbReference type="PANTHER" id="PTHR10078:SF31">
    <property type="entry name" value="INTERLEUKIN-37"/>
    <property type="match status" value="1"/>
</dbReference>
<dbReference type="InParanoid" id="A0A1S3FFA1"/>
<keyword evidence="3 4" id="KW-0964">Secreted</keyword>
<dbReference type="Proteomes" id="UP000081671">
    <property type="component" value="Unplaced"/>
</dbReference>
<name>A0A1S3FFA1_DIPOR</name>
<dbReference type="GO" id="GO:0071222">
    <property type="term" value="P:cellular response to lipopolysaccharide"/>
    <property type="evidence" value="ECO:0007669"/>
    <property type="project" value="TreeGrafter"/>
</dbReference>
<evidence type="ECO:0000313" key="7">
    <source>
        <dbReference type="RefSeq" id="XP_012875161.1"/>
    </source>
</evidence>
<dbReference type="FunFam" id="2.80.10.50:FF:000013">
    <property type="entry name" value="Interleukin-1"/>
    <property type="match status" value="1"/>
</dbReference>
<dbReference type="GO" id="GO:0005654">
    <property type="term" value="C:nucleoplasm"/>
    <property type="evidence" value="ECO:0007669"/>
    <property type="project" value="TreeGrafter"/>
</dbReference>
<dbReference type="InterPro" id="IPR000975">
    <property type="entry name" value="IL-1_fam"/>
</dbReference>
<dbReference type="GO" id="GO:0019221">
    <property type="term" value="P:cytokine-mediated signaling pathway"/>
    <property type="evidence" value="ECO:0007669"/>
    <property type="project" value="TreeGrafter"/>
</dbReference>
<proteinExistence type="inferred from homology"/>
<feature type="compositionally biased region" description="Basic and acidic residues" evidence="5">
    <location>
        <begin position="7"/>
        <end position="36"/>
    </location>
</feature>
<evidence type="ECO:0000256" key="1">
    <source>
        <dbReference type="ARBA" id="ARBA00004613"/>
    </source>
</evidence>
<dbReference type="PRINTS" id="PR00264">
    <property type="entry name" value="INTERLEUKIN1"/>
</dbReference>
<evidence type="ECO:0000256" key="4">
    <source>
        <dbReference type="RuleBase" id="RU003753"/>
    </source>
</evidence>
<dbReference type="PANTHER" id="PTHR10078">
    <property type="entry name" value="INTERLEUKIN-1 FAMILY MEMBER"/>
    <property type="match status" value="1"/>
</dbReference>